<dbReference type="AlphaFoldDB" id="A0A2U3KS03"/>
<evidence type="ECO:0000313" key="2">
    <source>
        <dbReference type="EMBL" id="SPF42458.1"/>
    </source>
</evidence>
<name>A0A2U3KS03_9BACT</name>
<organism evidence="2 3">
    <name type="scientific">Candidatus Sulfotelmatobacter kueseliae</name>
    <dbReference type="NCBI Taxonomy" id="2042962"/>
    <lineage>
        <taxon>Bacteria</taxon>
        <taxon>Pseudomonadati</taxon>
        <taxon>Acidobacteriota</taxon>
        <taxon>Terriglobia</taxon>
        <taxon>Terriglobales</taxon>
        <taxon>Candidatus Korobacteraceae</taxon>
        <taxon>Candidatus Sulfotelmatobacter</taxon>
    </lineage>
</organism>
<feature type="chain" id="PRO_5015583138" description="DUF4836 family protein" evidence="1">
    <location>
        <begin position="20"/>
        <end position="310"/>
    </location>
</feature>
<sequence length="310" mass="33710">MKLFKICVASLLLVSMAYAMPLNSSARSCIPAELMQLISVDYRALKDSPTALALKKQLMPDNIKQFEAALKGIGIDPDKDVDTLAFASFRSGKQGVKNIGAASGSFDMKVVLKKMKLQKFVPRKYGTSDVYPMDGGFVMTFLDNNTLLFGESTALHAALDTRDGKTLSLDTNGDMADMMPDVDSAPVWSILDQQGTQNMMRSALGDASRIADYETLKKRLLGSRYTMNFSSGVNFDLTVLTSDSVTASTLSSLVKAGILYKKMNATAAEKVAVDNTTVDSDSSNLQLHFKSTDQQFESLMHSDLFAAVSH</sequence>
<evidence type="ECO:0000313" key="3">
    <source>
        <dbReference type="Proteomes" id="UP000238701"/>
    </source>
</evidence>
<dbReference type="EMBL" id="OMOD01000140">
    <property type="protein sequence ID" value="SPF42458.1"/>
    <property type="molecule type" value="Genomic_DNA"/>
</dbReference>
<evidence type="ECO:0008006" key="4">
    <source>
        <dbReference type="Google" id="ProtNLM"/>
    </source>
</evidence>
<accession>A0A2U3KS03</accession>
<reference evidence="3" key="1">
    <citation type="submission" date="2018-02" db="EMBL/GenBank/DDBJ databases">
        <authorList>
            <person name="Hausmann B."/>
        </authorList>
    </citation>
    <scope>NUCLEOTIDE SEQUENCE [LARGE SCALE GENOMIC DNA]</scope>
    <source>
        <strain evidence="3">Peat soil MAG SbA1</strain>
    </source>
</reference>
<gene>
    <name evidence="2" type="ORF">SBA1_460055</name>
</gene>
<dbReference type="Proteomes" id="UP000238701">
    <property type="component" value="Unassembled WGS sequence"/>
</dbReference>
<evidence type="ECO:0000256" key="1">
    <source>
        <dbReference type="SAM" id="SignalP"/>
    </source>
</evidence>
<keyword evidence="1" id="KW-0732">Signal</keyword>
<feature type="signal peptide" evidence="1">
    <location>
        <begin position="1"/>
        <end position="19"/>
    </location>
</feature>
<dbReference type="OrthoDB" id="111412at2"/>
<proteinExistence type="predicted"/>
<protein>
    <recommendedName>
        <fullName evidence="4">DUF4836 family protein</fullName>
    </recommendedName>
</protein>